<dbReference type="STRING" id="1353009.A0A1Y2IU48"/>
<keyword evidence="2" id="KW-0479">Metal-binding</keyword>
<dbReference type="PROSITE" id="PS50115">
    <property type="entry name" value="ARFGAP"/>
    <property type="match status" value="1"/>
</dbReference>
<dbReference type="InterPro" id="IPR038508">
    <property type="entry name" value="ArfGAP_dom_sf"/>
</dbReference>
<dbReference type="GO" id="GO:0032012">
    <property type="term" value="P:regulation of ARF protein signal transduction"/>
    <property type="evidence" value="ECO:0007669"/>
    <property type="project" value="TreeGrafter"/>
</dbReference>
<dbReference type="Gene3D" id="1.10.220.150">
    <property type="entry name" value="Arf GTPase activating protein"/>
    <property type="match status" value="1"/>
</dbReference>
<evidence type="ECO:0000256" key="6">
    <source>
        <dbReference type="SAM" id="MobiDB-lite"/>
    </source>
</evidence>
<dbReference type="CDD" id="cd08830">
    <property type="entry name" value="ArfGap_ArfGap1"/>
    <property type="match status" value="1"/>
</dbReference>
<dbReference type="PANTHER" id="PTHR46395">
    <property type="entry name" value="ADP-RIBOSYLATION FACTOR GTPASE-ACTIVATING PROTEIN 1"/>
    <property type="match status" value="1"/>
</dbReference>
<dbReference type="Pfam" id="PF01412">
    <property type="entry name" value="ArfGap"/>
    <property type="match status" value="1"/>
</dbReference>
<protein>
    <submittedName>
        <fullName evidence="8">ArfGap-domain-containing protein</fullName>
    </submittedName>
</protein>
<dbReference type="SUPFAM" id="SSF57863">
    <property type="entry name" value="ArfGap/RecO-like zinc finger"/>
    <property type="match status" value="1"/>
</dbReference>
<evidence type="ECO:0000256" key="2">
    <source>
        <dbReference type="ARBA" id="ARBA00022723"/>
    </source>
</evidence>
<evidence type="ECO:0000256" key="1">
    <source>
        <dbReference type="ARBA" id="ARBA00022468"/>
    </source>
</evidence>
<dbReference type="PRINTS" id="PR00405">
    <property type="entry name" value="REVINTRACTNG"/>
</dbReference>
<sequence length="429" mass="45969">MDQTVARKTLQDLIKREDLDNKRCIDCSNPNPQWASLSFAVFLCLQCAGVHRGYGVHVSFVRSVSMDTWHEDQIKRMQLGGNALFREFMKTYDPETGGYKEGMNSYDTYHSWAATQYREKLDAALAGKPWSPSAPPERVGSPNSLSPPGRPSSAQGLRKSRASARSNTGRSLRSDSASPASFSNTNSPASTPNMTGSFDQKSANESFFAGLGQANASRPADLPPSQGGRYQGFGNTPTPPPGSQHPSFALSSAAAPSLSEIQENPLAALSKGWSLLSAAVVGASRVVAENVIQPGMEKVKDPNFQASVRGYAAEAGKRAGEVGRTANMWGKVTFGVDVAESVGGVVGTVKDRVGGGPETRGYGTVGMGHGMDHEEESSALYHDDEDFFDQFNSGSSQQGGFTQTSSQASTTVQRAPAKKEEDWDDWKDF</sequence>
<dbReference type="InterPro" id="IPR037278">
    <property type="entry name" value="ARFGAP/RecO"/>
</dbReference>
<evidence type="ECO:0000313" key="9">
    <source>
        <dbReference type="Proteomes" id="UP000193067"/>
    </source>
</evidence>
<keyword evidence="9" id="KW-1185">Reference proteome</keyword>
<feature type="region of interest" description="Disordered" evidence="6">
    <location>
        <begin position="214"/>
        <end position="256"/>
    </location>
</feature>
<gene>
    <name evidence="8" type="ORF">PYCCODRAFT_1363862</name>
</gene>
<feature type="region of interest" description="Disordered" evidence="6">
    <location>
        <begin position="126"/>
        <end position="200"/>
    </location>
</feature>
<reference evidence="8 9" key="1">
    <citation type="journal article" date="2015" name="Biotechnol. Biofuels">
        <title>Enhanced degradation of softwood versus hardwood by the white-rot fungus Pycnoporus coccineus.</title>
        <authorList>
            <person name="Couturier M."/>
            <person name="Navarro D."/>
            <person name="Chevret D."/>
            <person name="Henrissat B."/>
            <person name="Piumi F."/>
            <person name="Ruiz-Duenas F.J."/>
            <person name="Martinez A.T."/>
            <person name="Grigoriev I.V."/>
            <person name="Riley R."/>
            <person name="Lipzen A."/>
            <person name="Berrin J.G."/>
            <person name="Master E.R."/>
            <person name="Rosso M.N."/>
        </authorList>
    </citation>
    <scope>NUCLEOTIDE SEQUENCE [LARGE SCALE GENOMIC DNA]</scope>
    <source>
        <strain evidence="8 9">BRFM310</strain>
    </source>
</reference>
<accession>A0A1Y2IU48</accession>
<proteinExistence type="predicted"/>
<dbReference type="Proteomes" id="UP000193067">
    <property type="component" value="Unassembled WGS sequence"/>
</dbReference>
<feature type="compositionally biased region" description="Polar residues" evidence="6">
    <location>
        <begin position="163"/>
        <end position="200"/>
    </location>
</feature>
<evidence type="ECO:0000256" key="4">
    <source>
        <dbReference type="ARBA" id="ARBA00022833"/>
    </source>
</evidence>
<evidence type="ECO:0000256" key="3">
    <source>
        <dbReference type="ARBA" id="ARBA00022771"/>
    </source>
</evidence>
<dbReference type="InterPro" id="IPR001164">
    <property type="entry name" value="ArfGAP_dom"/>
</dbReference>
<feature type="compositionally biased region" description="Basic and acidic residues" evidence="6">
    <location>
        <begin position="417"/>
        <end position="429"/>
    </location>
</feature>
<evidence type="ECO:0000259" key="7">
    <source>
        <dbReference type="PROSITE" id="PS50115"/>
    </source>
</evidence>
<dbReference type="GO" id="GO:0030100">
    <property type="term" value="P:regulation of endocytosis"/>
    <property type="evidence" value="ECO:0007669"/>
    <property type="project" value="TreeGrafter"/>
</dbReference>
<keyword evidence="3 5" id="KW-0863">Zinc-finger</keyword>
<evidence type="ECO:0000313" key="8">
    <source>
        <dbReference type="EMBL" id="OSD04628.1"/>
    </source>
</evidence>
<dbReference type="SMART" id="SM00105">
    <property type="entry name" value="ArfGap"/>
    <property type="match status" value="1"/>
</dbReference>
<feature type="compositionally biased region" description="Low complexity" evidence="6">
    <location>
        <begin position="246"/>
        <end position="256"/>
    </location>
</feature>
<dbReference type="GO" id="GO:0008270">
    <property type="term" value="F:zinc ion binding"/>
    <property type="evidence" value="ECO:0007669"/>
    <property type="project" value="UniProtKB-KW"/>
</dbReference>
<keyword evidence="4" id="KW-0862">Zinc</keyword>
<feature type="domain" description="Arf-GAP" evidence="7">
    <location>
        <begin position="7"/>
        <end position="121"/>
    </location>
</feature>
<organism evidence="8 9">
    <name type="scientific">Trametes coccinea (strain BRFM310)</name>
    <name type="common">Pycnoporus coccineus</name>
    <dbReference type="NCBI Taxonomy" id="1353009"/>
    <lineage>
        <taxon>Eukaryota</taxon>
        <taxon>Fungi</taxon>
        <taxon>Dikarya</taxon>
        <taxon>Basidiomycota</taxon>
        <taxon>Agaricomycotina</taxon>
        <taxon>Agaricomycetes</taxon>
        <taxon>Polyporales</taxon>
        <taxon>Polyporaceae</taxon>
        <taxon>Trametes</taxon>
    </lineage>
</organism>
<dbReference type="GO" id="GO:0005096">
    <property type="term" value="F:GTPase activator activity"/>
    <property type="evidence" value="ECO:0007669"/>
    <property type="project" value="UniProtKB-KW"/>
</dbReference>
<dbReference type="PANTHER" id="PTHR46395:SF1">
    <property type="entry name" value="ADP-RIBOSYLATION FACTOR GTPASE-ACTIVATING PROTEIN 1"/>
    <property type="match status" value="1"/>
</dbReference>
<name>A0A1Y2IU48_TRAC3</name>
<evidence type="ECO:0000256" key="5">
    <source>
        <dbReference type="PROSITE-ProRule" id="PRU00288"/>
    </source>
</evidence>
<dbReference type="AlphaFoldDB" id="A0A1Y2IU48"/>
<keyword evidence="1" id="KW-0343">GTPase activation</keyword>
<dbReference type="OrthoDB" id="983479at2759"/>
<dbReference type="GO" id="GO:0000139">
    <property type="term" value="C:Golgi membrane"/>
    <property type="evidence" value="ECO:0007669"/>
    <property type="project" value="TreeGrafter"/>
</dbReference>
<feature type="region of interest" description="Disordered" evidence="6">
    <location>
        <begin position="387"/>
        <end position="429"/>
    </location>
</feature>
<feature type="compositionally biased region" description="Low complexity" evidence="6">
    <location>
        <begin position="389"/>
        <end position="413"/>
    </location>
</feature>
<dbReference type="EMBL" id="KZ084096">
    <property type="protein sequence ID" value="OSD04628.1"/>
    <property type="molecule type" value="Genomic_DNA"/>
</dbReference>